<evidence type="ECO:0000313" key="16">
    <source>
        <dbReference type="Proteomes" id="UP000005239"/>
    </source>
</evidence>
<dbReference type="InterPro" id="IPR055457">
    <property type="entry name" value="OST48_N"/>
</dbReference>
<keyword evidence="7" id="KW-0677">Repeat</keyword>
<evidence type="ECO:0000256" key="8">
    <source>
        <dbReference type="ARBA" id="ARBA00022824"/>
    </source>
</evidence>
<comment type="subcellular location">
    <subcellularLocation>
        <location evidence="1 11">Endoplasmic reticulum membrane</location>
        <topology evidence="1 11">Single-pass type I membrane protein</topology>
    </subcellularLocation>
</comment>
<comment type="function">
    <text evidence="11">Subunit of the oligosaccharyl transferase (OST) complex that catalyzes the initial transfer of a defined glycan (Glc(3)Man(9)GlcNAc(2) in eukaryotes) from the lipid carrier dolichol-pyrophosphate to an asparagine residue within an Asn-X-Ser/Thr consensus motif in nascent polypeptide chains, the first step in protein N-glycosylation. N-glycosylation occurs cotranslationally and the complex associates with the Sec61 complex at the channel-forming translocon complex that mediates protein translocation across the endoplasmic reticulum (ER).</text>
</comment>
<dbReference type="InterPro" id="IPR003591">
    <property type="entry name" value="Leu-rich_rpt_typical-subtyp"/>
</dbReference>
<dbReference type="Gene3D" id="3.75.10.10">
    <property type="entry name" value="L-arginine/glycine Amidinotransferase, Chain A"/>
    <property type="match status" value="1"/>
</dbReference>
<evidence type="ECO:0000256" key="4">
    <source>
        <dbReference type="ARBA" id="ARBA00013350"/>
    </source>
</evidence>
<evidence type="ECO:0000256" key="2">
    <source>
        <dbReference type="ARBA" id="ARBA00004922"/>
    </source>
</evidence>
<accession>A0A8R1YKV3</accession>
<evidence type="ECO:0000256" key="9">
    <source>
        <dbReference type="ARBA" id="ARBA00022989"/>
    </source>
</evidence>
<keyword evidence="5" id="KW-0433">Leucine-rich repeat</keyword>
<keyword evidence="10 11" id="KW-0472">Membrane</keyword>
<protein>
    <recommendedName>
        <fullName evidence="4 11">Dolichyl-diphosphooligosaccharide--protein glycosyltransferase 48 kDa subunit</fullName>
        <shortName evidence="11">Oligosaccharyl transferase 48 kDa subunit</shortName>
    </recommendedName>
</protein>
<feature type="transmembrane region" description="Helical" evidence="11">
    <location>
        <begin position="1109"/>
        <end position="1131"/>
    </location>
</feature>
<sequence length="1145" mass="128855">MEEIERSIYPLQLNFLLFPLVEWLNMARAAGQLMKRVLMVPPQHFTVTYAINPWMGGVVDKSKAFTQWNALKKAIEDEGVEVLTLDQDSKLPDMVFVCNSGLVHKDKVYLSRFAHKERSGEQEHYVKWFKANGFKTFGEDYPEKFEGGGDAVFSDPNTLWAGYGARSSKTVYEKVSKLGDFEVVRCELVGDKFYHLDTCFAPLDEKAALWYPPAFSKNTQEEILRRLPQSIAVSDEEAKAFICNAITVRKAVLSPIGVSDKTRSSLADRGFKVVEIDMSEFMKSGGACQCLGAPVPFWMGVRRKIPVLNRMNRPSLGSIAVVATVVITASAVYAVCVYPKLNNEYYKEAQKRERALIHASKEELANGQRMSCEEVDEVPHEENDGEASNEKEPVEKNQYSLEAFPDDEEYIDLTMTRADHIPELTRFSKLNDLTIRSNLLKEINTNLIPLTSLVELDLYENQLGEIVNLESLVNLEKLDLSYNRIREIKGLSTLIKLRELYLVHNKIDEIKGMENLTQIVLLELGDNRIRQIKGIEHMANLKELYLGKNKIDKIEGIDRLTGLKKLSLPANRLTKIENLDVLTDLEELYLSDQGLDSLQGLSNLKKLMIIDIANNCVTSLKELAQLPELTDIWANDNKIASWNEVDTLSKLEQLETVYLERNPIYKDDITAYRRKVILALPKITQLDATQCRSAGRITIADEDIAISMKLLLLLLAASAAADRVLVLVDNMSIRESHSIFFKSITDRGHIVTFKNADEGSLQLIKFGELQYDNLFLFAPSADEFGGTITAAEIARFVDQGGNVLLAGAGSNVGSAVRDVAADNGFEFADQLIDHVNYDSILDDGSHTTVVASSKAQLMEAPLIVGDRSKVGPILYSGGALVASPNNRLRLDVFKASSTAYSHDPSKPMREYPSAVGRQAILVSAVQARNNARLVLTASLHLFSNEFLSATVNKEGDKSVEEYRLIPTPSGNKAFVDSLAKWVLKEVGVLRVKNVEHHKVGEKEPPREYTIMEDVDYKLEVEELKNNKWVPFDGKDVQLEFVRIDPFVRTTLKNKNGVLSARFKLPDVYGVYKFLVDYRRVGYTHLLDIQQVSVRPLWHTQYERFIRSAFPYYASSFSMMASLVVFSIVFLYHKSDPVVAQTKKTN</sequence>
<dbReference type="SUPFAM" id="SSF55909">
    <property type="entry name" value="Pentein"/>
    <property type="match status" value="1"/>
</dbReference>
<comment type="subunit">
    <text evidence="11">Component of the oligosaccharyltransferase (OST) complex.</text>
</comment>
<organism evidence="15 16">
    <name type="scientific">Pristionchus pacificus</name>
    <name type="common">Parasitic nematode worm</name>
    <dbReference type="NCBI Taxonomy" id="54126"/>
    <lineage>
        <taxon>Eukaryota</taxon>
        <taxon>Metazoa</taxon>
        <taxon>Ecdysozoa</taxon>
        <taxon>Nematoda</taxon>
        <taxon>Chromadorea</taxon>
        <taxon>Rhabditida</taxon>
        <taxon>Rhabditina</taxon>
        <taxon>Diplogasteromorpha</taxon>
        <taxon>Diplogasteroidea</taxon>
        <taxon>Neodiplogasteridae</taxon>
        <taxon>Pristionchus</taxon>
    </lineage>
</organism>
<keyword evidence="6 11" id="KW-0812">Transmembrane</keyword>
<accession>A0A2A6D3I9</accession>
<dbReference type="SMART" id="SM00369">
    <property type="entry name" value="LRR_TYP"/>
    <property type="match status" value="3"/>
</dbReference>
<dbReference type="InterPro" id="IPR025875">
    <property type="entry name" value="Leu-rich_rpt_4"/>
</dbReference>
<evidence type="ECO:0000256" key="3">
    <source>
        <dbReference type="ARBA" id="ARBA00008743"/>
    </source>
</evidence>
<reference evidence="15" key="2">
    <citation type="submission" date="2022-06" db="UniProtKB">
        <authorList>
            <consortium name="EnsemblMetazoa"/>
        </authorList>
    </citation>
    <scope>IDENTIFICATION</scope>
    <source>
        <strain evidence="15">PS312</strain>
    </source>
</reference>
<comment type="pathway">
    <text evidence="2 11">Protein modification; protein glycosylation.</text>
</comment>
<keyword evidence="8 11" id="KW-0256">Endoplasmic reticulum</keyword>
<dbReference type="Pfam" id="PF19420">
    <property type="entry name" value="DDAH_eukar"/>
    <property type="match status" value="1"/>
</dbReference>
<dbReference type="InterPro" id="IPR055459">
    <property type="entry name" value="OST48_MD"/>
</dbReference>
<dbReference type="SUPFAM" id="SSF52058">
    <property type="entry name" value="L domain-like"/>
    <property type="match status" value="1"/>
</dbReference>
<evidence type="ECO:0000259" key="14">
    <source>
        <dbReference type="Pfam" id="PF23358"/>
    </source>
</evidence>
<dbReference type="PROSITE" id="PS51450">
    <property type="entry name" value="LRR"/>
    <property type="match status" value="6"/>
</dbReference>
<dbReference type="SMART" id="SM00365">
    <property type="entry name" value="LRR_SD22"/>
    <property type="match status" value="9"/>
</dbReference>
<evidence type="ECO:0000256" key="1">
    <source>
        <dbReference type="ARBA" id="ARBA00004115"/>
    </source>
</evidence>
<evidence type="ECO:0000256" key="7">
    <source>
        <dbReference type="ARBA" id="ARBA00022737"/>
    </source>
</evidence>
<evidence type="ECO:0000256" key="5">
    <source>
        <dbReference type="ARBA" id="ARBA00022614"/>
    </source>
</evidence>
<dbReference type="Pfam" id="PF14580">
    <property type="entry name" value="LRR_9"/>
    <property type="match status" value="1"/>
</dbReference>
<feature type="domain" description="OST48 middle" evidence="14">
    <location>
        <begin position="996"/>
        <end position="1133"/>
    </location>
</feature>
<evidence type="ECO:0000256" key="10">
    <source>
        <dbReference type="ARBA" id="ARBA00023136"/>
    </source>
</evidence>
<dbReference type="PANTHER" id="PTHR10830">
    <property type="entry name" value="DOLICHYL-DIPHOSPHOOLIGOSACCHARIDE--PROTEIN GLYCOSYLTRANSFERASE 48 KDA SUBUNIT"/>
    <property type="match status" value="1"/>
</dbReference>
<reference evidence="16" key="1">
    <citation type="journal article" date="2008" name="Nat. Genet.">
        <title>The Pristionchus pacificus genome provides a unique perspective on nematode lifestyle and parasitism.</title>
        <authorList>
            <person name="Dieterich C."/>
            <person name="Clifton S.W."/>
            <person name="Schuster L.N."/>
            <person name="Chinwalla A."/>
            <person name="Delehaunty K."/>
            <person name="Dinkelacker I."/>
            <person name="Fulton L."/>
            <person name="Fulton R."/>
            <person name="Godfrey J."/>
            <person name="Minx P."/>
            <person name="Mitreva M."/>
            <person name="Roeseler W."/>
            <person name="Tian H."/>
            <person name="Witte H."/>
            <person name="Yang S.P."/>
            <person name="Wilson R.K."/>
            <person name="Sommer R.J."/>
        </authorList>
    </citation>
    <scope>NUCLEOTIDE SEQUENCE [LARGE SCALE GENOMIC DNA]</scope>
    <source>
        <strain evidence="16">PS312</strain>
    </source>
</reference>
<evidence type="ECO:0000259" key="13">
    <source>
        <dbReference type="Pfam" id="PF03345"/>
    </source>
</evidence>
<dbReference type="InterPro" id="IPR005013">
    <property type="entry name" value="DDOST_48_kDa_subunit"/>
</dbReference>
<dbReference type="Pfam" id="PF12799">
    <property type="entry name" value="LRR_4"/>
    <property type="match status" value="1"/>
</dbReference>
<dbReference type="Gene3D" id="3.80.10.10">
    <property type="entry name" value="Ribonuclease Inhibitor"/>
    <property type="match status" value="2"/>
</dbReference>
<evidence type="ECO:0000256" key="11">
    <source>
        <dbReference type="RuleBase" id="RU361142"/>
    </source>
</evidence>
<evidence type="ECO:0000313" key="15">
    <source>
        <dbReference type="EnsemblMetazoa" id="PPA22814.1"/>
    </source>
</evidence>
<dbReference type="AlphaFoldDB" id="A0A2A6D3I9"/>
<dbReference type="PANTHER" id="PTHR10830:SF0">
    <property type="entry name" value="DOLICHYL-DIPHOSPHOOLIGOSACCHARIDE--PROTEIN GLYCOSYLTRANSFERASE 48 KDA SUBUNIT"/>
    <property type="match status" value="1"/>
</dbReference>
<gene>
    <name evidence="15" type="primary">WBGene00112368</name>
</gene>
<dbReference type="InterPro" id="IPR032675">
    <property type="entry name" value="LRR_dom_sf"/>
</dbReference>
<evidence type="ECO:0000256" key="12">
    <source>
        <dbReference type="SAM" id="MobiDB-lite"/>
    </source>
</evidence>
<proteinExistence type="inferred from homology"/>
<dbReference type="Pfam" id="PF03345">
    <property type="entry name" value="OST48_N"/>
    <property type="match status" value="1"/>
</dbReference>
<comment type="similarity">
    <text evidence="3 11">Belongs to the DDOST 48 kDa subunit family.</text>
</comment>
<feature type="compositionally biased region" description="Basic and acidic residues" evidence="12">
    <location>
        <begin position="377"/>
        <end position="395"/>
    </location>
</feature>
<dbReference type="GO" id="GO:0008250">
    <property type="term" value="C:oligosaccharyltransferase complex"/>
    <property type="evidence" value="ECO:0000318"/>
    <property type="project" value="GO_Central"/>
</dbReference>
<evidence type="ECO:0000256" key="6">
    <source>
        <dbReference type="ARBA" id="ARBA00022692"/>
    </source>
</evidence>
<dbReference type="GO" id="GO:0018279">
    <property type="term" value="P:protein N-linked glycosylation via asparagine"/>
    <property type="evidence" value="ECO:0000318"/>
    <property type="project" value="GO_Central"/>
</dbReference>
<dbReference type="FunFam" id="3.80.10.10:FF:002001">
    <property type="entry name" value="Predicted protein"/>
    <property type="match status" value="1"/>
</dbReference>
<dbReference type="EnsemblMetazoa" id="PPA22814.1">
    <property type="protein sequence ID" value="PPA22814.1"/>
    <property type="gene ID" value="WBGene00112368"/>
</dbReference>
<feature type="domain" description="OST48 N-terminal" evidence="13">
    <location>
        <begin position="723"/>
        <end position="982"/>
    </location>
</feature>
<feature type="region of interest" description="Disordered" evidence="12">
    <location>
        <begin position="368"/>
        <end position="395"/>
    </location>
</feature>
<dbReference type="InterPro" id="IPR001611">
    <property type="entry name" value="Leu-rich_rpt"/>
</dbReference>
<name>A0A2A6D3I9_PRIPA</name>
<keyword evidence="9 11" id="KW-1133">Transmembrane helix</keyword>
<keyword evidence="16" id="KW-1185">Reference proteome</keyword>
<dbReference type="Pfam" id="PF23358">
    <property type="entry name" value="OST48_MD"/>
    <property type="match status" value="1"/>
</dbReference>
<dbReference type="Proteomes" id="UP000005239">
    <property type="component" value="Unassembled WGS sequence"/>
</dbReference>